<proteinExistence type="predicted"/>
<sequence>MKRNIDNQKARFDTEQPMIRKPQDSNIDPTPDSKNVSQHIDSKTLGTRKDLNGIEERGGQHMTGWRFLIYPWKVDLQTSIQFSAEGEKQQLSLMFLRKCILRMRELETECNISLTEFIEVIKTEVKEYLVEWAKNLLVIKGVIKLVDFTSSSEDKAVLKRVAVQELDKKGPSPNRGNLRVGGYKGTKKEQSAISCLAPFDFVNFLFYFQALKIVKLKQQSHVIDVNISVPQAFQAALNEIAEAKIRLTSFVSVRSKRTTRPPRSPLMWDLGFSQYTPSHPALSGLDLGFFNTPPYIQHCRAWCVDNTKTPPLVLQPIKHINQTLEAKL</sequence>
<dbReference type="Proteomes" id="UP000257109">
    <property type="component" value="Unassembled WGS sequence"/>
</dbReference>
<organism evidence="2 3">
    <name type="scientific">Mucuna pruriens</name>
    <name type="common">Velvet bean</name>
    <name type="synonym">Dolichos pruriens</name>
    <dbReference type="NCBI Taxonomy" id="157652"/>
    <lineage>
        <taxon>Eukaryota</taxon>
        <taxon>Viridiplantae</taxon>
        <taxon>Streptophyta</taxon>
        <taxon>Embryophyta</taxon>
        <taxon>Tracheophyta</taxon>
        <taxon>Spermatophyta</taxon>
        <taxon>Magnoliopsida</taxon>
        <taxon>eudicotyledons</taxon>
        <taxon>Gunneridae</taxon>
        <taxon>Pentapetalae</taxon>
        <taxon>rosids</taxon>
        <taxon>fabids</taxon>
        <taxon>Fabales</taxon>
        <taxon>Fabaceae</taxon>
        <taxon>Papilionoideae</taxon>
        <taxon>50 kb inversion clade</taxon>
        <taxon>NPAAA clade</taxon>
        <taxon>indigoferoid/millettioid clade</taxon>
        <taxon>Phaseoleae</taxon>
        <taxon>Mucuna</taxon>
    </lineage>
</organism>
<evidence type="ECO:0000313" key="3">
    <source>
        <dbReference type="Proteomes" id="UP000257109"/>
    </source>
</evidence>
<feature type="non-terminal residue" evidence="2">
    <location>
        <position position="1"/>
    </location>
</feature>
<protein>
    <submittedName>
        <fullName evidence="2">Uncharacterized protein</fullName>
    </submittedName>
</protein>
<feature type="compositionally biased region" description="Polar residues" evidence="1">
    <location>
        <begin position="24"/>
        <end position="39"/>
    </location>
</feature>
<gene>
    <name evidence="2" type="ORF">CR513_18275</name>
</gene>
<accession>A0A371H7J8</accession>
<dbReference type="AlphaFoldDB" id="A0A371H7J8"/>
<name>A0A371H7J8_MUCPR</name>
<feature type="region of interest" description="Disordered" evidence="1">
    <location>
        <begin position="1"/>
        <end position="42"/>
    </location>
</feature>
<keyword evidence="3" id="KW-1185">Reference proteome</keyword>
<reference evidence="2" key="1">
    <citation type="submission" date="2018-05" db="EMBL/GenBank/DDBJ databases">
        <title>Draft genome of Mucuna pruriens seed.</title>
        <authorList>
            <person name="Nnadi N.E."/>
            <person name="Vos R."/>
            <person name="Hasami M.H."/>
            <person name="Devisetty U.K."/>
            <person name="Aguiy J.C."/>
        </authorList>
    </citation>
    <scope>NUCLEOTIDE SEQUENCE [LARGE SCALE GENOMIC DNA]</scope>
    <source>
        <strain evidence="2">JCA_2017</strain>
    </source>
</reference>
<evidence type="ECO:0000313" key="2">
    <source>
        <dbReference type="EMBL" id="RDX98765.1"/>
    </source>
</evidence>
<comment type="caution">
    <text evidence="2">The sequence shown here is derived from an EMBL/GenBank/DDBJ whole genome shotgun (WGS) entry which is preliminary data.</text>
</comment>
<dbReference type="EMBL" id="QJKJ01003381">
    <property type="protein sequence ID" value="RDX98765.1"/>
    <property type="molecule type" value="Genomic_DNA"/>
</dbReference>
<feature type="compositionally biased region" description="Basic and acidic residues" evidence="1">
    <location>
        <begin position="1"/>
        <end position="14"/>
    </location>
</feature>
<evidence type="ECO:0000256" key="1">
    <source>
        <dbReference type="SAM" id="MobiDB-lite"/>
    </source>
</evidence>